<dbReference type="GO" id="GO:0016493">
    <property type="term" value="F:C-C chemokine receptor activity"/>
    <property type="evidence" value="ECO:0007669"/>
    <property type="project" value="TreeGrafter"/>
</dbReference>
<reference evidence="10 11" key="1">
    <citation type="journal article" date="2021" name="Sci. Rep.">
        <title>Chromosome anchoring in Senegalese sole (Solea senegalensis) reveals sex-associated markers and genome rearrangements in flatfish.</title>
        <authorList>
            <person name="Guerrero-Cozar I."/>
            <person name="Gomez-Garrido J."/>
            <person name="Berbel C."/>
            <person name="Martinez-Blanch J.F."/>
            <person name="Alioto T."/>
            <person name="Claros M.G."/>
            <person name="Gagnaire P.A."/>
            <person name="Manchado M."/>
        </authorList>
    </citation>
    <scope>NUCLEOTIDE SEQUENCE [LARGE SCALE GENOMIC DNA]</scope>
    <source>
        <strain evidence="10">Sse05_10M</strain>
    </source>
</reference>
<dbReference type="PANTHER" id="PTHR10489:SF930">
    <property type="entry name" value="C-X-C CHEMOKINE RECEPTOR TYPE 1-LIKE"/>
    <property type="match status" value="1"/>
</dbReference>
<feature type="transmembrane region" description="Helical" evidence="8">
    <location>
        <begin position="292"/>
        <end position="313"/>
    </location>
</feature>
<dbReference type="AlphaFoldDB" id="A0AAV6RF40"/>
<evidence type="ECO:0000256" key="8">
    <source>
        <dbReference type="SAM" id="Phobius"/>
    </source>
</evidence>
<dbReference type="EMBL" id="JAGKHQ010000012">
    <property type="protein sequence ID" value="KAG7504011.1"/>
    <property type="molecule type" value="Genomic_DNA"/>
</dbReference>
<accession>A0AAV6RF40</accession>
<evidence type="ECO:0000313" key="11">
    <source>
        <dbReference type="Proteomes" id="UP000693946"/>
    </source>
</evidence>
<dbReference type="InterPro" id="IPR050119">
    <property type="entry name" value="CCR1-9-like"/>
</dbReference>
<evidence type="ECO:0000256" key="7">
    <source>
        <dbReference type="ARBA" id="ARBA00023224"/>
    </source>
</evidence>
<comment type="caution">
    <text evidence="10">The sequence shown here is derived from an EMBL/GenBank/DDBJ whole genome shotgun (WGS) entry which is preliminary data.</text>
</comment>
<sequence>MWGRKRDIIGTDVVSLIKGCSAAQTCLLSCLPRNNCNRSSAGAMSYSYTLPDDFFNDLQDYTVETNGTLYFDPDKSPCEPKELDPAVAVALCLILIVIFLLAVPGNLLVLWVIGTNRQALIPSDVYLFHLTVADGLVALTLPFCAVAAVQGWIFGDFMCKLLSLIIDANFHTSIIFLACISIDRYVAIVHANETQSSHQSHVLCAAVWAVGSALGLPALFKDATKFSKDSDVMICYEVFDSGHASSWRLATRMLGHILGFLFPLGVMLFCYSITIVRLLRAQSFRKHRAMKVIIAVVIAFLLCWIPYHVTLIIDTVLRAKLVQFDCAMRMSVNLALTATNFVALLHSCINPVLYAFVGERFRKKMMLLCLRRVRQKRVLSIRVSRSTSQTSEGSGVLL</sequence>
<dbReference type="PROSITE" id="PS50262">
    <property type="entry name" value="G_PROTEIN_RECEP_F1_2"/>
    <property type="match status" value="1"/>
</dbReference>
<dbReference type="GO" id="GO:0006955">
    <property type="term" value="P:immune response"/>
    <property type="evidence" value="ECO:0007669"/>
    <property type="project" value="TreeGrafter"/>
</dbReference>
<keyword evidence="6 10" id="KW-0675">Receptor</keyword>
<dbReference type="GO" id="GO:0009897">
    <property type="term" value="C:external side of plasma membrane"/>
    <property type="evidence" value="ECO:0007669"/>
    <property type="project" value="TreeGrafter"/>
</dbReference>
<keyword evidence="5 8" id="KW-0472">Membrane</keyword>
<evidence type="ECO:0000256" key="4">
    <source>
        <dbReference type="ARBA" id="ARBA00023040"/>
    </source>
</evidence>
<feature type="domain" description="G-protein coupled receptors family 1 profile" evidence="9">
    <location>
        <begin position="105"/>
        <end position="354"/>
    </location>
</feature>
<keyword evidence="11" id="KW-1185">Reference proteome</keyword>
<evidence type="ECO:0000259" key="9">
    <source>
        <dbReference type="PROSITE" id="PS50262"/>
    </source>
</evidence>
<feature type="transmembrane region" description="Helical" evidence="8">
    <location>
        <begin position="86"/>
        <end position="113"/>
    </location>
</feature>
<keyword evidence="7" id="KW-0807">Transducer</keyword>
<proteinExistence type="predicted"/>
<dbReference type="Pfam" id="PF00001">
    <property type="entry name" value="7tm_1"/>
    <property type="match status" value="1"/>
</dbReference>
<feature type="transmembrane region" description="Helical" evidence="8">
    <location>
        <begin position="202"/>
        <end position="220"/>
    </location>
</feature>
<comment type="subcellular location">
    <subcellularLocation>
        <location evidence="1">Membrane</location>
    </subcellularLocation>
</comment>
<dbReference type="GO" id="GO:0019957">
    <property type="term" value="F:C-C chemokine binding"/>
    <property type="evidence" value="ECO:0007669"/>
    <property type="project" value="TreeGrafter"/>
</dbReference>
<dbReference type="InterPro" id="IPR000276">
    <property type="entry name" value="GPCR_Rhodpsn"/>
</dbReference>
<dbReference type="PANTHER" id="PTHR10489">
    <property type="entry name" value="CELL ADHESION MOLECULE"/>
    <property type="match status" value="1"/>
</dbReference>
<evidence type="ECO:0000256" key="5">
    <source>
        <dbReference type="ARBA" id="ARBA00023136"/>
    </source>
</evidence>
<keyword evidence="4" id="KW-0297">G-protein coupled receptor</keyword>
<keyword evidence="2 8" id="KW-0812">Transmembrane</keyword>
<dbReference type="GO" id="GO:0019722">
    <property type="term" value="P:calcium-mediated signaling"/>
    <property type="evidence" value="ECO:0007669"/>
    <property type="project" value="TreeGrafter"/>
</dbReference>
<evidence type="ECO:0000313" key="10">
    <source>
        <dbReference type="EMBL" id="KAG7504011.1"/>
    </source>
</evidence>
<evidence type="ECO:0000256" key="6">
    <source>
        <dbReference type="ARBA" id="ARBA00023170"/>
    </source>
</evidence>
<protein>
    <submittedName>
        <fullName evidence="10">C-X-C chemokine receptor type 1-like</fullName>
    </submittedName>
</protein>
<dbReference type="Proteomes" id="UP000693946">
    <property type="component" value="Linkage Group LG2"/>
</dbReference>
<dbReference type="PROSITE" id="PS00237">
    <property type="entry name" value="G_PROTEIN_RECEP_F1_1"/>
    <property type="match status" value="1"/>
</dbReference>
<dbReference type="SUPFAM" id="SSF81321">
    <property type="entry name" value="Family A G protein-coupled receptor-like"/>
    <property type="match status" value="1"/>
</dbReference>
<keyword evidence="3 8" id="KW-1133">Transmembrane helix</keyword>
<feature type="transmembrane region" description="Helical" evidence="8">
    <location>
        <begin position="125"/>
        <end position="149"/>
    </location>
</feature>
<dbReference type="GO" id="GO:0030593">
    <property type="term" value="P:neutrophil chemotaxis"/>
    <property type="evidence" value="ECO:0007669"/>
    <property type="project" value="TreeGrafter"/>
</dbReference>
<organism evidence="10 11">
    <name type="scientific">Solea senegalensis</name>
    <name type="common">Senegalese sole</name>
    <dbReference type="NCBI Taxonomy" id="28829"/>
    <lineage>
        <taxon>Eukaryota</taxon>
        <taxon>Metazoa</taxon>
        <taxon>Chordata</taxon>
        <taxon>Craniata</taxon>
        <taxon>Vertebrata</taxon>
        <taxon>Euteleostomi</taxon>
        <taxon>Actinopterygii</taxon>
        <taxon>Neopterygii</taxon>
        <taxon>Teleostei</taxon>
        <taxon>Neoteleostei</taxon>
        <taxon>Acanthomorphata</taxon>
        <taxon>Carangaria</taxon>
        <taxon>Pleuronectiformes</taxon>
        <taxon>Pleuronectoidei</taxon>
        <taxon>Soleidae</taxon>
        <taxon>Solea</taxon>
    </lineage>
</organism>
<feature type="transmembrane region" description="Helical" evidence="8">
    <location>
        <begin position="333"/>
        <end position="357"/>
    </location>
</feature>
<gene>
    <name evidence="10" type="ORF">JOB18_048986</name>
</gene>
<evidence type="ECO:0000256" key="3">
    <source>
        <dbReference type="ARBA" id="ARBA00022989"/>
    </source>
</evidence>
<dbReference type="GO" id="GO:0007204">
    <property type="term" value="P:positive regulation of cytosolic calcium ion concentration"/>
    <property type="evidence" value="ECO:0007669"/>
    <property type="project" value="TreeGrafter"/>
</dbReference>
<dbReference type="InterPro" id="IPR017452">
    <property type="entry name" value="GPCR_Rhodpsn_7TM"/>
</dbReference>
<evidence type="ECO:0000256" key="2">
    <source>
        <dbReference type="ARBA" id="ARBA00022692"/>
    </source>
</evidence>
<name>A0AAV6RF40_SOLSE</name>
<feature type="transmembrane region" description="Helical" evidence="8">
    <location>
        <begin position="257"/>
        <end position="280"/>
    </location>
</feature>
<evidence type="ECO:0000256" key="1">
    <source>
        <dbReference type="ARBA" id="ARBA00004370"/>
    </source>
</evidence>